<reference evidence="1 2" key="1">
    <citation type="submission" date="2021-02" db="EMBL/GenBank/DDBJ databases">
        <title>Paracoccus methylovroum sp.nov., a new methanol and methylamine utilizing methylotrophic denitrifer.</title>
        <authorList>
            <person name="Timsy T."/>
            <person name="Behrendt U."/>
            <person name="Ulrich A."/>
            <person name="Spanner T."/>
            <person name="Foesel B.U."/>
            <person name="Horn M.A."/>
            <person name="Kolb S."/>
        </authorList>
    </citation>
    <scope>NUCLEOTIDE SEQUENCE [LARGE SCALE GENOMIC DNA]</scope>
    <source>
        <strain evidence="1 2">H4-D09</strain>
    </source>
</reference>
<organism evidence="1 2">
    <name type="scientific">Paracoccus methylovorus</name>
    <dbReference type="NCBI Taxonomy" id="2812658"/>
    <lineage>
        <taxon>Bacteria</taxon>
        <taxon>Pseudomonadati</taxon>
        <taxon>Pseudomonadota</taxon>
        <taxon>Alphaproteobacteria</taxon>
        <taxon>Rhodobacterales</taxon>
        <taxon>Paracoccaceae</taxon>
        <taxon>Paracoccus</taxon>
    </lineage>
</organism>
<protein>
    <recommendedName>
        <fullName evidence="3">Terminase small subunit protein</fullName>
    </recommendedName>
</protein>
<evidence type="ECO:0000313" key="2">
    <source>
        <dbReference type="Proteomes" id="UP000663629"/>
    </source>
</evidence>
<name>A0ABX7JLC2_9RHOB</name>
<sequence length="136" mass="14782">MPIKRDAETIAGHKDAICEAIACGDSLAKVLRKKGMPGYSTVIRWLRDDEDFRADYARAREAQADADADKIGDIVDKVLAGKLDPQAARAAIDALKWTAGKRQPKKYGDKLELDGKVGVVIEGAQVTFRTAPKGEE</sequence>
<dbReference type="Gene3D" id="1.10.10.60">
    <property type="entry name" value="Homeodomain-like"/>
    <property type="match status" value="1"/>
</dbReference>
<dbReference type="Proteomes" id="UP000663629">
    <property type="component" value="Chromosome 2"/>
</dbReference>
<dbReference type="EMBL" id="CP070371">
    <property type="protein sequence ID" value="QRZ14721.1"/>
    <property type="molecule type" value="Genomic_DNA"/>
</dbReference>
<dbReference type="RefSeq" id="WP_205295693.1">
    <property type="nucleotide sequence ID" value="NZ_CP070371.1"/>
</dbReference>
<evidence type="ECO:0000313" key="1">
    <source>
        <dbReference type="EMBL" id="QRZ14721.1"/>
    </source>
</evidence>
<gene>
    <name evidence="1" type="ORF">JWJ88_17300</name>
</gene>
<evidence type="ECO:0008006" key="3">
    <source>
        <dbReference type="Google" id="ProtNLM"/>
    </source>
</evidence>
<keyword evidence="2" id="KW-1185">Reference proteome</keyword>
<accession>A0ABX7JLC2</accession>
<dbReference type="Pfam" id="PF20901">
    <property type="entry name" value="Sf6_terminase"/>
    <property type="match status" value="1"/>
</dbReference>
<dbReference type="InterPro" id="IPR048683">
    <property type="entry name" value="Sf6_terminase"/>
</dbReference>
<proteinExistence type="predicted"/>